<gene>
    <name evidence="8" type="ORF">NA57DRAFT_37971</name>
</gene>
<dbReference type="Pfam" id="PF08449">
    <property type="entry name" value="UAA"/>
    <property type="match status" value="1"/>
</dbReference>
<dbReference type="Proteomes" id="UP000799772">
    <property type="component" value="Unassembled WGS sequence"/>
</dbReference>
<organism evidence="8 9">
    <name type="scientific">Rhizodiscina lignyota</name>
    <dbReference type="NCBI Taxonomy" id="1504668"/>
    <lineage>
        <taxon>Eukaryota</taxon>
        <taxon>Fungi</taxon>
        <taxon>Dikarya</taxon>
        <taxon>Ascomycota</taxon>
        <taxon>Pezizomycotina</taxon>
        <taxon>Dothideomycetes</taxon>
        <taxon>Pleosporomycetidae</taxon>
        <taxon>Aulographales</taxon>
        <taxon>Rhizodiscinaceae</taxon>
        <taxon>Rhizodiscina</taxon>
    </lineage>
</organism>
<feature type="transmembrane region" description="Helical" evidence="7">
    <location>
        <begin position="310"/>
        <end position="328"/>
    </location>
</feature>
<evidence type="ECO:0000256" key="6">
    <source>
        <dbReference type="ARBA" id="ARBA00023136"/>
    </source>
</evidence>
<feature type="transmembrane region" description="Helical" evidence="7">
    <location>
        <begin position="163"/>
        <end position="185"/>
    </location>
</feature>
<feature type="transmembrane region" description="Helical" evidence="7">
    <location>
        <begin position="73"/>
        <end position="91"/>
    </location>
</feature>
<evidence type="ECO:0000313" key="9">
    <source>
        <dbReference type="Proteomes" id="UP000799772"/>
    </source>
</evidence>
<dbReference type="AlphaFoldDB" id="A0A9P4IE17"/>
<feature type="transmembrane region" description="Helical" evidence="7">
    <location>
        <begin position="256"/>
        <end position="276"/>
    </location>
</feature>
<keyword evidence="9" id="KW-1185">Reference proteome</keyword>
<evidence type="ECO:0000313" key="8">
    <source>
        <dbReference type="EMBL" id="KAF2099875.1"/>
    </source>
</evidence>
<feature type="transmembrane region" description="Helical" evidence="7">
    <location>
        <begin position="125"/>
        <end position="143"/>
    </location>
</feature>
<evidence type="ECO:0000256" key="4">
    <source>
        <dbReference type="ARBA" id="ARBA00022692"/>
    </source>
</evidence>
<feature type="transmembrane region" description="Helical" evidence="7">
    <location>
        <begin position="97"/>
        <end position="118"/>
    </location>
</feature>
<comment type="subcellular location">
    <subcellularLocation>
        <location evidence="1">Endomembrane system</location>
        <topology evidence="1">Multi-pass membrane protein</topology>
    </subcellularLocation>
</comment>
<proteinExistence type="predicted"/>
<dbReference type="NCBIfam" id="TIGR00803">
    <property type="entry name" value="nst"/>
    <property type="match status" value="1"/>
</dbReference>
<dbReference type="GO" id="GO:0005462">
    <property type="term" value="F:UDP-N-acetylglucosamine transmembrane transporter activity"/>
    <property type="evidence" value="ECO:0007669"/>
    <property type="project" value="TreeGrafter"/>
</dbReference>
<keyword evidence="6 7" id="KW-0472">Membrane</keyword>
<dbReference type="PANTHER" id="PTHR10778">
    <property type="entry name" value="SOLUTE CARRIER FAMILY 35 MEMBER B"/>
    <property type="match status" value="1"/>
</dbReference>
<keyword evidence="5 7" id="KW-1133">Transmembrane helix</keyword>
<evidence type="ECO:0000256" key="3">
    <source>
        <dbReference type="ARBA" id="ARBA00022597"/>
    </source>
</evidence>
<keyword evidence="4 7" id="KW-0812">Transmembrane</keyword>
<dbReference type="OrthoDB" id="999962at2759"/>
<keyword evidence="2" id="KW-0813">Transport</keyword>
<comment type="caution">
    <text evidence="8">The sequence shown here is derived from an EMBL/GenBank/DDBJ whole genome shotgun (WGS) entry which is preliminary data.</text>
</comment>
<feature type="transmembrane region" description="Helical" evidence="7">
    <location>
        <begin position="33"/>
        <end position="52"/>
    </location>
</feature>
<sequence>MSGIESLGIVSLIFGGCCSNVYALEAILKREPDSGLLITLMQFIFSALSAYPSQFDASRPMFIKKPSVPMHRWVMGAAMFFAVNMLNNWAFAFNISVPVHIILRSFGSVTTMGAGWLVGKKYSQLQIVSVVILTLGVIVSAWADALSKGKSMDASEIDIHDKSFEMGLVVLLIAQLLSSYMGIYVQDTYAMYGKHWAENLFYEHLLSLPLFIPLVPTLRAQFDRLAQSPPLLVPSAISSALPPSLTRMLKSMPQSVFYLFMNSFTQLICISGVNLLGAKSSAVTVTVVLNIRKLVSFAFSIWLFGNHLTGLMVVGATLVFGAGALYGWETSVGLKRRARKGNQNGAAKEAKKGQ</sequence>
<evidence type="ECO:0000256" key="2">
    <source>
        <dbReference type="ARBA" id="ARBA00022448"/>
    </source>
</evidence>
<dbReference type="PANTHER" id="PTHR10778:SF4">
    <property type="entry name" value="NUCLEOTIDE SUGAR TRANSPORTER SLC35B4"/>
    <property type="match status" value="1"/>
</dbReference>
<dbReference type="InterPro" id="IPR013657">
    <property type="entry name" value="SCL35B1-4/HUT1"/>
</dbReference>
<evidence type="ECO:0000256" key="5">
    <source>
        <dbReference type="ARBA" id="ARBA00022989"/>
    </source>
</evidence>
<keyword evidence="3" id="KW-0762">Sugar transport</keyword>
<dbReference type="GO" id="GO:0005789">
    <property type="term" value="C:endoplasmic reticulum membrane"/>
    <property type="evidence" value="ECO:0007669"/>
    <property type="project" value="TreeGrafter"/>
</dbReference>
<name>A0A9P4IE17_9PEZI</name>
<reference evidence="8" key="1">
    <citation type="journal article" date="2020" name="Stud. Mycol.">
        <title>101 Dothideomycetes genomes: a test case for predicting lifestyles and emergence of pathogens.</title>
        <authorList>
            <person name="Haridas S."/>
            <person name="Albert R."/>
            <person name="Binder M."/>
            <person name="Bloem J."/>
            <person name="Labutti K."/>
            <person name="Salamov A."/>
            <person name="Andreopoulos B."/>
            <person name="Baker S."/>
            <person name="Barry K."/>
            <person name="Bills G."/>
            <person name="Bluhm B."/>
            <person name="Cannon C."/>
            <person name="Castanera R."/>
            <person name="Culley D."/>
            <person name="Daum C."/>
            <person name="Ezra D."/>
            <person name="Gonzalez J."/>
            <person name="Henrissat B."/>
            <person name="Kuo A."/>
            <person name="Liang C."/>
            <person name="Lipzen A."/>
            <person name="Lutzoni F."/>
            <person name="Magnuson J."/>
            <person name="Mondo S."/>
            <person name="Nolan M."/>
            <person name="Ohm R."/>
            <person name="Pangilinan J."/>
            <person name="Park H.-J."/>
            <person name="Ramirez L."/>
            <person name="Alfaro M."/>
            <person name="Sun H."/>
            <person name="Tritt A."/>
            <person name="Yoshinaga Y."/>
            <person name="Zwiers L.-H."/>
            <person name="Turgeon B."/>
            <person name="Goodwin S."/>
            <person name="Spatafora J."/>
            <person name="Crous P."/>
            <person name="Grigoriev I."/>
        </authorList>
    </citation>
    <scope>NUCLEOTIDE SEQUENCE</scope>
    <source>
        <strain evidence="8">CBS 133067</strain>
    </source>
</reference>
<evidence type="ECO:0000256" key="7">
    <source>
        <dbReference type="SAM" id="Phobius"/>
    </source>
</evidence>
<protein>
    <submittedName>
        <fullName evidence="8">UAA transporter</fullName>
    </submittedName>
</protein>
<dbReference type="GO" id="GO:0000139">
    <property type="term" value="C:Golgi membrane"/>
    <property type="evidence" value="ECO:0007669"/>
    <property type="project" value="TreeGrafter"/>
</dbReference>
<accession>A0A9P4IE17</accession>
<dbReference type="EMBL" id="ML978125">
    <property type="protein sequence ID" value="KAF2099875.1"/>
    <property type="molecule type" value="Genomic_DNA"/>
</dbReference>
<evidence type="ECO:0000256" key="1">
    <source>
        <dbReference type="ARBA" id="ARBA00004127"/>
    </source>
</evidence>
<dbReference type="GO" id="GO:0005464">
    <property type="term" value="F:UDP-xylose transmembrane transporter activity"/>
    <property type="evidence" value="ECO:0007669"/>
    <property type="project" value="TreeGrafter"/>
</dbReference>